<organism evidence="2 3">
    <name type="scientific">Candidatus Yanofskybacteria bacterium RIFCSPLOWO2_01_FULL_42_49</name>
    <dbReference type="NCBI Taxonomy" id="1802694"/>
    <lineage>
        <taxon>Bacteria</taxon>
        <taxon>Candidatus Yanofskyibacteriota</taxon>
    </lineage>
</organism>
<name>A0A1F8GAR7_9BACT</name>
<evidence type="ECO:0000256" key="1">
    <source>
        <dbReference type="SAM" id="MobiDB-lite"/>
    </source>
</evidence>
<protein>
    <submittedName>
        <fullName evidence="2">Uncharacterized protein</fullName>
    </submittedName>
</protein>
<reference evidence="2 3" key="1">
    <citation type="journal article" date="2016" name="Nat. Commun.">
        <title>Thousands of microbial genomes shed light on interconnected biogeochemical processes in an aquifer system.</title>
        <authorList>
            <person name="Anantharaman K."/>
            <person name="Brown C.T."/>
            <person name="Hug L.A."/>
            <person name="Sharon I."/>
            <person name="Castelle C.J."/>
            <person name="Probst A.J."/>
            <person name="Thomas B.C."/>
            <person name="Singh A."/>
            <person name="Wilkins M.J."/>
            <person name="Karaoz U."/>
            <person name="Brodie E.L."/>
            <person name="Williams K.H."/>
            <person name="Hubbard S.S."/>
            <person name="Banfield J.F."/>
        </authorList>
    </citation>
    <scope>NUCLEOTIDE SEQUENCE [LARGE SCALE GENOMIC DNA]</scope>
</reference>
<sequence>MPNGNHCLGVRARVAKKMIPPARTIEGPGGIGKNPVASMPPIDAKAPNDAAIKTYLEILVLTFLAAAAGIMTREPISRVPATFNPRATTNDIRIIKMRFVLFTEMFIDLAISLESIPIISPRLIREVVMIIVATAMTVINRSDEFTEDTSPNKASSSSGSGVRRSPTAKLRVKNIPTKVSDGNSVFLSNIQTPTVAKNKAVNAPKKGLRFQINAKAIPGRATCDKASPTRDILFKTINEPRYPAPIPIKAATASCRYKSFIKSLISNLRISNL</sequence>
<dbReference type="Proteomes" id="UP000178227">
    <property type="component" value="Unassembled WGS sequence"/>
</dbReference>
<gene>
    <name evidence="2" type="ORF">A2918_01790</name>
</gene>
<proteinExistence type="predicted"/>
<dbReference type="EMBL" id="MGKI01000011">
    <property type="protein sequence ID" value="OGN22474.1"/>
    <property type="molecule type" value="Genomic_DNA"/>
</dbReference>
<accession>A0A1F8GAR7</accession>
<evidence type="ECO:0000313" key="2">
    <source>
        <dbReference type="EMBL" id="OGN22474.1"/>
    </source>
</evidence>
<dbReference type="AlphaFoldDB" id="A0A1F8GAR7"/>
<feature type="region of interest" description="Disordered" evidence="1">
    <location>
        <begin position="144"/>
        <end position="167"/>
    </location>
</feature>
<evidence type="ECO:0000313" key="3">
    <source>
        <dbReference type="Proteomes" id="UP000178227"/>
    </source>
</evidence>
<comment type="caution">
    <text evidence="2">The sequence shown here is derived from an EMBL/GenBank/DDBJ whole genome shotgun (WGS) entry which is preliminary data.</text>
</comment>
<feature type="compositionally biased region" description="Low complexity" evidence="1">
    <location>
        <begin position="155"/>
        <end position="165"/>
    </location>
</feature>